<sequence length="104" mass="11168">MDILGSVVLSGKMGASPDSEKPLRDSARGESLQELSLSRNSCFLKRSEQKQTSGGECRVTSAAECVAMMDGLREFVNNLRSSPRSLLDAPTPVRSPPPPHPQQG</sequence>
<organism evidence="2 3">
    <name type="scientific">Caerostris extrusa</name>
    <name type="common">Bark spider</name>
    <name type="synonym">Caerostris bankana</name>
    <dbReference type="NCBI Taxonomy" id="172846"/>
    <lineage>
        <taxon>Eukaryota</taxon>
        <taxon>Metazoa</taxon>
        <taxon>Ecdysozoa</taxon>
        <taxon>Arthropoda</taxon>
        <taxon>Chelicerata</taxon>
        <taxon>Arachnida</taxon>
        <taxon>Araneae</taxon>
        <taxon>Araneomorphae</taxon>
        <taxon>Entelegynae</taxon>
        <taxon>Araneoidea</taxon>
        <taxon>Araneidae</taxon>
        <taxon>Caerostris</taxon>
    </lineage>
</organism>
<feature type="region of interest" description="Disordered" evidence="1">
    <location>
        <begin position="81"/>
        <end position="104"/>
    </location>
</feature>
<evidence type="ECO:0000313" key="3">
    <source>
        <dbReference type="Proteomes" id="UP001054945"/>
    </source>
</evidence>
<reference evidence="2 3" key="1">
    <citation type="submission" date="2021-06" db="EMBL/GenBank/DDBJ databases">
        <title>Caerostris extrusa draft genome.</title>
        <authorList>
            <person name="Kono N."/>
            <person name="Arakawa K."/>
        </authorList>
    </citation>
    <scope>NUCLEOTIDE SEQUENCE [LARGE SCALE GENOMIC DNA]</scope>
</reference>
<feature type="compositionally biased region" description="Basic and acidic residues" evidence="1">
    <location>
        <begin position="18"/>
        <end position="28"/>
    </location>
</feature>
<comment type="caution">
    <text evidence="2">The sequence shown here is derived from an EMBL/GenBank/DDBJ whole genome shotgun (WGS) entry which is preliminary data.</text>
</comment>
<evidence type="ECO:0000256" key="1">
    <source>
        <dbReference type="SAM" id="MobiDB-lite"/>
    </source>
</evidence>
<accession>A0AAV4YBB5</accession>
<name>A0AAV4YBB5_CAEEX</name>
<keyword evidence="3" id="KW-1185">Reference proteome</keyword>
<dbReference type="AlphaFoldDB" id="A0AAV4YBB5"/>
<protein>
    <submittedName>
        <fullName evidence="2">Uncharacterized protein</fullName>
    </submittedName>
</protein>
<evidence type="ECO:0000313" key="2">
    <source>
        <dbReference type="EMBL" id="GIZ04786.1"/>
    </source>
</evidence>
<gene>
    <name evidence="2" type="ORF">CEXT_696371</name>
</gene>
<proteinExistence type="predicted"/>
<dbReference type="Proteomes" id="UP001054945">
    <property type="component" value="Unassembled WGS sequence"/>
</dbReference>
<feature type="region of interest" description="Disordered" evidence="1">
    <location>
        <begin position="1"/>
        <end position="32"/>
    </location>
</feature>
<feature type="compositionally biased region" description="Pro residues" evidence="1">
    <location>
        <begin position="93"/>
        <end position="104"/>
    </location>
</feature>
<dbReference type="EMBL" id="BPLR01019135">
    <property type="protein sequence ID" value="GIZ04786.1"/>
    <property type="molecule type" value="Genomic_DNA"/>
</dbReference>